<organism evidence="1 2">
    <name type="scientific">Phytophthora megakarya</name>
    <dbReference type="NCBI Taxonomy" id="4795"/>
    <lineage>
        <taxon>Eukaryota</taxon>
        <taxon>Sar</taxon>
        <taxon>Stramenopiles</taxon>
        <taxon>Oomycota</taxon>
        <taxon>Peronosporomycetes</taxon>
        <taxon>Peronosporales</taxon>
        <taxon>Peronosporaceae</taxon>
        <taxon>Phytophthora</taxon>
    </lineage>
</organism>
<name>A0A225VK38_9STRA</name>
<evidence type="ECO:0000313" key="2">
    <source>
        <dbReference type="Proteomes" id="UP000198211"/>
    </source>
</evidence>
<gene>
    <name evidence="1" type="ORF">PHMEG_00022827</name>
</gene>
<dbReference type="Proteomes" id="UP000198211">
    <property type="component" value="Unassembled WGS sequence"/>
</dbReference>
<dbReference type="EMBL" id="NBNE01004590">
    <property type="protein sequence ID" value="OWZ05137.1"/>
    <property type="molecule type" value="Genomic_DNA"/>
</dbReference>
<protein>
    <submittedName>
        <fullName evidence="1">Uncharacterized protein</fullName>
    </submittedName>
</protein>
<accession>A0A225VK38</accession>
<keyword evidence="2" id="KW-1185">Reference proteome</keyword>
<comment type="caution">
    <text evidence="1">The sequence shown here is derived from an EMBL/GenBank/DDBJ whole genome shotgun (WGS) entry which is preliminary data.</text>
</comment>
<evidence type="ECO:0000313" key="1">
    <source>
        <dbReference type="EMBL" id="OWZ05137.1"/>
    </source>
</evidence>
<reference evidence="2" key="1">
    <citation type="submission" date="2017-03" db="EMBL/GenBank/DDBJ databases">
        <title>Phytopthora megakarya and P. palmivora, two closely related causual agents of cacao black pod achieved similar genome size and gene model numbers by different mechanisms.</title>
        <authorList>
            <person name="Ali S."/>
            <person name="Shao J."/>
            <person name="Larry D.J."/>
            <person name="Kronmiller B."/>
            <person name="Shen D."/>
            <person name="Strem M.D."/>
            <person name="Melnick R.L."/>
            <person name="Guiltinan M.J."/>
            <person name="Tyler B.M."/>
            <person name="Meinhardt L.W."/>
            <person name="Bailey B.A."/>
        </authorList>
    </citation>
    <scope>NUCLEOTIDE SEQUENCE [LARGE SCALE GENOMIC DNA]</scope>
    <source>
        <strain evidence="2">zdho120</strain>
    </source>
</reference>
<sequence length="38" mass="4242">MSATKSLSGITPFEKLNEEKNKCSRLAYACCVLFVIVF</sequence>
<dbReference type="AlphaFoldDB" id="A0A225VK38"/>
<proteinExistence type="predicted"/>